<feature type="region of interest" description="Disordered" evidence="2">
    <location>
        <begin position="1"/>
        <end position="58"/>
    </location>
</feature>
<dbReference type="PANTHER" id="PTHR40644:SF1">
    <property type="entry name" value="UPF0653 PROTEIN C607.02C"/>
    <property type="match status" value="1"/>
</dbReference>
<evidence type="ECO:0000256" key="2">
    <source>
        <dbReference type="SAM" id="MobiDB-lite"/>
    </source>
</evidence>
<accession>A0A063BXG7</accession>
<keyword evidence="1" id="KW-0175">Coiled coil</keyword>
<evidence type="ECO:0000256" key="1">
    <source>
        <dbReference type="SAM" id="Coils"/>
    </source>
</evidence>
<gene>
    <name evidence="3" type="ORF">UVI_02030360</name>
</gene>
<feature type="compositionally biased region" description="Basic and acidic residues" evidence="2">
    <location>
        <begin position="33"/>
        <end position="48"/>
    </location>
</feature>
<comment type="caution">
    <text evidence="3">The sequence shown here is derived from an EMBL/GenBank/DDBJ whole genome shotgun (WGS) entry which is preliminary data.</text>
</comment>
<dbReference type="EMBL" id="BBTG02000013">
    <property type="protein sequence ID" value="GAO19921.1"/>
    <property type="molecule type" value="Genomic_DNA"/>
</dbReference>
<dbReference type="HOGENOM" id="CLU_053180_0_0_1"/>
<reference evidence="4" key="1">
    <citation type="journal article" date="2016" name="Genome Announc.">
        <title>Genome sequence of Ustilaginoidea virens IPU010, a rice pathogenic fungus causing false smut.</title>
        <authorList>
            <person name="Kumagai T."/>
            <person name="Ishii T."/>
            <person name="Terai G."/>
            <person name="Umemura M."/>
            <person name="Machida M."/>
            <person name="Asai K."/>
        </authorList>
    </citation>
    <scope>NUCLEOTIDE SEQUENCE [LARGE SCALE GENOMIC DNA]</scope>
    <source>
        <strain evidence="4">IPU010</strain>
    </source>
</reference>
<sequence length="298" mass="33952">MEFEQRSKGLTKLSYDLPPSQNALPLPITSGRQADKRTPHQPNPERQRKYPKNGNDAPRAFRRLMAYAQGRKTRPGLDDGEVVSIRKQTQEAVLEVPRIKPGEDLRSFSARVDAALPVTGLATKVKIVDGKDLLGLKVQRTRKERKMHKLYDQWRAEEQKIRAKREEQCELAAEREMDPDTTSLFSEAGFGDVDGSKKRRRLGKEQDDDPWLELIRKRGEAKIGLHDVAQAPPENLHKQTRKQLQVGGAVVDVDNVPKTAGSLHRREELRAARDNAVEAYKKIKQHEQARLNLKKKIN</sequence>
<organism evidence="3 4">
    <name type="scientific">Ustilaginoidea virens</name>
    <name type="common">Rice false smut fungus</name>
    <name type="synonym">Villosiclava virens</name>
    <dbReference type="NCBI Taxonomy" id="1159556"/>
    <lineage>
        <taxon>Eukaryota</taxon>
        <taxon>Fungi</taxon>
        <taxon>Dikarya</taxon>
        <taxon>Ascomycota</taxon>
        <taxon>Pezizomycotina</taxon>
        <taxon>Sordariomycetes</taxon>
        <taxon>Hypocreomycetidae</taxon>
        <taxon>Hypocreales</taxon>
        <taxon>Clavicipitaceae</taxon>
        <taxon>Ustilaginoidea</taxon>
    </lineage>
</organism>
<dbReference type="Proteomes" id="UP000054053">
    <property type="component" value="Unassembled WGS sequence"/>
</dbReference>
<proteinExistence type="predicted"/>
<dbReference type="AlphaFoldDB" id="A0A063BXG7"/>
<protein>
    <submittedName>
        <fullName evidence="3">Uncharacterized protein</fullName>
    </submittedName>
</protein>
<dbReference type="PANTHER" id="PTHR40644">
    <property type="entry name" value="UPF0653 PROTEIN C607.02C"/>
    <property type="match status" value="1"/>
</dbReference>
<feature type="coiled-coil region" evidence="1">
    <location>
        <begin position="266"/>
        <end position="296"/>
    </location>
</feature>
<name>A0A063BXG7_USTVR</name>
<evidence type="ECO:0000313" key="3">
    <source>
        <dbReference type="EMBL" id="GAO19921.1"/>
    </source>
</evidence>
<feature type="region of interest" description="Disordered" evidence="2">
    <location>
        <begin position="174"/>
        <end position="206"/>
    </location>
</feature>
<evidence type="ECO:0000313" key="4">
    <source>
        <dbReference type="Proteomes" id="UP000054053"/>
    </source>
</evidence>